<accession>A0A5C6M705</accession>
<keyword evidence="3" id="KW-1185">Reference proteome</keyword>
<proteinExistence type="predicted"/>
<keyword evidence="1" id="KW-0472">Membrane</keyword>
<evidence type="ECO:0000256" key="1">
    <source>
        <dbReference type="SAM" id="Phobius"/>
    </source>
</evidence>
<organism evidence="2 3">
    <name type="scientific">Planctomyces bekefii</name>
    <dbReference type="NCBI Taxonomy" id="1653850"/>
    <lineage>
        <taxon>Bacteria</taxon>
        <taxon>Pseudomonadati</taxon>
        <taxon>Planctomycetota</taxon>
        <taxon>Planctomycetia</taxon>
        <taxon>Planctomycetales</taxon>
        <taxon>Planctomycetaceae</taxon>
        <taxon>Planctomyces</taxon>
    </lineage>
</organism>
<sequence length="155" mass="16738">MDWILRLSPALTIDSSILPWLLLFLPAALILLRDNRSANATCLLPALAWAAVSWFTGDRELYFACSLSLATALMLTEHGRAAGPGTLWAIALMAEFMMIRYLQQATGRVLLTESLSAVAILVFAAVAARLSGPGTASRLYVILLSSLLSCWTLAI</sequence>
<name>A0A5C6M705_9PLAN</name>
<feature type="transmembrane region" description="Helical" evidence="1">
    <location>
        <begin position="109"/>
        <end position="130"/>
    </location>
</feature>
<gene>
    <name evidence="2" type="ORF">E3A20_10920</name>
</gene>
<protein>
    <submittedName>
        <fullName evidence="2">Uncharacterized protein</fullName>
    </submittedName>
</protein>
<keyword evidence="1" id="KW-0812">Transmembrane</keyword>
<dbReference type="EMBL" id="SRHE01000180">
    <property type="protein sequence ID" value="TWW09782.1"/>
    <property type="molecule type" value="Genomic_DNA"/>
</dbReference>
<evidence type="ECO:0000313" key="3">
    <source>
        <dbReference type="Proteomes" id="UP000321083"/>
    </source>
</evidence>
<dbReference type="Proteomes" id="UP000321083">
    <property type="component" value="Unassembled WGS sequence"/>
</dbReference>
<reference evidence="2 3" key="2">
    <citation type="submission" date="2019-08" db="EMBL/GenBank/DDBJ databases">
        <authorList>
            <person name="Henke P."/>
        </authorList>
    </citation>
    <scope>NUCLEOTIDE SEQUENCE [LARGE SCALE GENOMIC DNA]</scope>
    <source>
        <strain evidence="2">Phe10_nw2017</strain>
    </source>
</reference>
<evidence type="ECO:0000313" key="2">
    <source>
        <dbReference type="EMBL" id="TWW09782.1"/>
    </source>
</evidence>
<reference evidence="2 3" key="1">
    <citation type="submission" date="2019-08" db="EMBL/GenBank/DDBJ databases">
        <title>100 year-old enigma solved: identification of Planctomyces bekefii, the type genus and species of the phylum Planctomycetes.</title>
        <authorList>
            <person name="Svetlana D.N."/>
            <person name="Overmann J."/>
        </authorList>
    </citation>
    <scope>NUCLEOTIDE SEQUENCE [LARGE SCALE GENOMIC DNA]</scope>
    <source>
        <strain evidence="2">Phe10_nw2017</strain>
    </source>
</reference>
<keyword evidence="1" id="KW-1133">Transmembrane helix</keyword>
<comment type="caution">
    <text evidence="2">The sequence shown here is derived from an EMBL/GenBank/DDBJ whole genome shotgun (WGS) entry which is preliminary data.</text>
</comment>
<dbReference type="AlphaFoldDB" id="A0A5C6M705"/>